<dbReference type="Proteomes" id="UP000176932">
    <property type="component" value="Unassembled WGS sequence"/>
</dbReference>
<accession>A0A1F7UYF3</accession>
<sequence>MRTKRVASYRHAQRNPFFREPSSTQRARWIWRIGIVLLLTSGVCVLLFVPRSMYSTRYELPEGNDELTTLVRETTDAWLASKIFFLIPRSHRVFGTLESLDKALMDTERFHAVKTVRRKGVISIQYDQRITRYYALHKDVLYELDRNGRIIGAVEDVERIQLTVAGVFAQFPTLELPDSFDMTQAVTALSVEQLDVALSAIEQLRQQTLLTPTRAELTDDSTRLNIYTDAGLALYFSLDRDLDAQLYKLVALINKQLVDLSELTYIDLRYENRLYYH</sequence>
<gene>
    <name evidence="2" type="ORF">A3B32_02280</name>
</gene>
<evidence type="ECO:0000256" key="1">
    <source>
        <dbReference type="SAM" id="Phobius"/>
    </source>
</evidence>
<evidence type="ECO:0000313" key="2">
    <source>
        <dbReference type="EMBL" id="OGL83299.1"/>
    </source>
</evidence>
<proteinExistence type="predicted"/>
<evidence type="ECO:0008006" key="4">
    <source>
        <dbReference type="Google" id="ProtNLM"/>
    </source>
</evidence>
<protein>
    <recommendedName>
        <fullName evidence="4">POTRA domain-containing protein</fullName>
    </recommendedName>
</protein>
<keyword evidence="1" id="KW-0812">Transmembrane</keyword>
<reference evidence="2 3" key="1">
    <citation type="journal article" date="2016" name="Nat. Commun.">
        <title>Thousands of microbial genomes shed light on interconnected biogeochemical processes in an aquifer system.</title>
        <authorList>
            <person name="Anantharaman K."/>
            <person name="Brown C.T."/>
            <person name="Hug L.A."/>
            <person name="Sharon I."/>
            <person name="Castelle C.J."/>
            <person name="Probst A.J."/>
            <person name="Thomas B.C."/>
            <person name="Singh A."/>
            <person name="Wilkins M.J."/>
            <person name="Karaoz U."/>
            <person name="Brodie E.L."/>
            <person name="Williams K.H."/>
            <person name="Hubbard S.S."/>
            <person name="Banfield J.F."/>
        </authorList>
    </citation>
    <scope>NUCLEOTIDE SEQUENCE [LARGE SCALE GENOMIC DNA]</scope>
</reference>
<keyword evidence="1" id="KW-1133">Transmembrane helix</keyword>
<name>A0A1F7UYF3_9BACT</name>
<dbReference type="AlphaFoldDB" id="A0A1F7UYF3"/>
<evidence type="ECO:0000313" key="3">
    <source>
        <dbReference type="Proteomes" id="UP000176932"/>
    </source>
</evidence>
<organism evidence="2 3">
    <name type="scientific">Candidatus Uhrbacteria bacterium RIFCSPLOWO2_01_FULL_53_9</name>
    <dbReference type="NCBI Taxonomy" id="1802403"/>
    <lineage>
        <taxon>Bacteria</taxon>
        <taxon>Candidatus Uhriibacteriota</taxon>
    </lineage>
</organism>
<keyword evidence="1" id="KW-0472">Membrane</keyword>
<dbReference type="EMBL" id="MGEL01000026">
    <property type="protein sequence ID" value="OGL83299.1"/>
    <property type="molecule type" value="Genomic_DNA"/>
</dbReference>
<feature type="transmembrane region" description="Helical" evidence="1">
    <location>
        <begin position="29"/>
        <end position="49"/>
    </location>
</feature>
<comment type="caution">
    <text evidence="2">The sequence shown here is derived from an EMBL/GenBank/DDBJ whole genome shotgun (WGS) entry which is preliminary data.</text>
</comment>